<keyword evidence="7 9" id="KW-1133">Transmembrane helix</keyword>
<evidence type="ECO:0000259" key="12">
    <source>
        <dbReference type="Pfam" id="PF26002"/>
    </source>
</evidence>
<reference evidence="13 14" key="1">
    <citation type="submission" date="2016-10" db="EMBL/GenBank/DDBJ databases">
        <authorList>
            <person name="de Groot N.N."/>
        </authorList>
    </citation>
    <scope>NUCLEOTIDE SEQUENCE [LARGE SCALE GENOMIC DNA]</scope>
    <source>
        <strain evidence="13 14">CGMCC 1.12097</strain>
    </source>
</reference>
<evidence type="ECO:0000256" key="5">
    <source>
        <dbReference type="ARBA" id="ARBA00022519"/>
    </source>
</evidence>
<dbReference type="Pfam" id="PF26002">
    <property type="entry name" value="Beta-barrel_AprE"/>
    <property type="match status" value="1"/>
</dbReference>
<dbReference type="InterPro" id="IPR006144">
    <property type="entry name" value="Secretion_HlyD_CS"/>
</dbReference>
<evidence type="ECO:0000256" key="7">
    <source>
        <dbReference type="ARBA" id="ARBA00022989"/>
    </source>
</evidence>
<protein>
    <recommendedName>
        <fullName evidence="9">Membrane fusion protein (MFP) family protein</fullName>
    </recommendedName>
</protein>
<dbReference type="InterPro" id="IPR058982">
    <property type="entry name" value="Beta-barrel_AprE"/>
</dbReference>
<dbReference type="PROSITE" id="PS00543">
    <property type="entry name" value="HLYD_FAMILY"/>
    <property type="match status" value="1"/>
</dbReference>
<dbReference type="NCBIfam" id="TIGR01843">
    <property type="entry name" value="type_I_hlyD"/>
    <property type="match status" value="1"/>
</dbReference>
<evidence type="ECO:0000256" key="4">
    <source>
        <dbReference type="ARBA" id="ARBA00022475"/>
    </source>
</evidence>
<sequence length="429" mass="46993">MLTKEDRPPLFASASIFIIGALFVAFVAWASFAEVDEIARGDGKVIPASKTQIIQASEAGVVQEIAVTIGQVVKKNDLIIRLDNTLNTSSLGEQQAKARALEVRIARLKYEQSGNLSGPFPCPEDIQTIAPQICDNEQKLLIARRGNFDNKLSVLKSRLDQREKELDEAVANSDRLTKNLDISDQETKLVEAMVKKGLMARTEQIRVEREQTELRGQLNLAGETIKKAKSAITEAQLQVEELGLQLQQEALDDLTQALADLSVVDETIRGATDKVARTDIRSPVDGIVNTLELNTVGAFVQPGAVVAGIVPTSETLLVEARVSPRDVAFIRPDQEALIKVTAYDFSIFGGIEGKVSNITADSLVDQKTGEPYYQVRVSTDKSTLERDGKAYSIIPGMICSVDIKTGRKTILTYLLKPINKAREEAMSER</sequence>
<dbReference type="EMBL" id="FMXM01000016">
    <property type="protein sequence ID" value="SDA92261.1"/>
    <property type="molecule type" value="Genomic_DNA"/>
</dbReference>
<gene>
    <name evidence="13" type="ORF">SAMN02927914_04697</name>
</gene>
<dbReference type="OrthoDB" id="9810980at2"/>
<keyword evidence="10" id="KW-0175">Coiled coil</keyword>
<keyword evidence="5 9" id="KW-0997">Cell inner membrane</keyword>
<evidence type="ECO:0000313" key="14">
    <source>
        <dbReference type="Proteomes" id="UP000198588"/>
    </source>
</evidence>
<dbReference type="Proteomes" id="UP000198588">
    <property type="component" value="Unassembled WGS sequence"/>
</dbReference>
<proteinExistence type="inferred from homology"/>
<dbReference type="GO" id="GO:0005886">
    <property type="term" value="C:plasma membrane"/>
    <property type="evidence" value="ECO:0007669"/>
    <property type="project" value="UniProtKB-SubCell"/>
</dbReference>
<evidence type="ECO:0000256" key="10">
    <source>
        <dbReference type="SAM" id="Coils"/>
    </source>
</evidence>
<comment type="subcellular location">
    <subcellularLocation>
        <location evidence="1 9">Cell inner membrane</location>
        <topology evidence="1 9">Single-pass membrane protein</topology>
    </subcellularLocation>
</comment>
<dbReference type="InterPro" id="IPR058781">
    <property type="entry name" value="HH_AprE-like"/>
</dbReference>
<feature type="domain" description="AprE-like long alpha-helical hairpin" evidence="11">
    <location>
        <begin position="89"/>
        <end position="274"/>
    </location>
</feature>
<comment type="similarity">
    <text evidence="2 9">Belongs to the membrane fusion protein (MFP) (TC 8.A.1) family.</text>
</comment>
<dbReference type="PRINTS" id="PR01490">
    <property type="entry name" value="RTXTOXIND"/>
</dbReference>
<dbReference type="PANTHER" id="PTHR30386:SF26">
    <property type="entry name" value="TRANSPORT PROTEIN COMB"/>
    <property type="match status" value="1"/>
</dbReference>
<evidence type="ECO:0000256" key="2">
    <source>
        <dbReference type="ARBA" id="ARBA00009477"/>
    </source>
</evidence>
<evidence type="ECO:0000259" key="11">
    <source>
        <dbReference type="Pfam" id="PF25994"/>
    </source>
</evidence>
<feature type="domain" description="AprE-like beta-barrel" evidence="12">
    <location>
        <begin position="316"/>
        <end position="406"/>
    </location>
</feature>
<evidence type="ECO:0000256" key="9">
    <source>
        <dbReference type="RuleBase" id="RU365093"/>
    </source>
</evidence>
<dbReference type="InterPro" id="IPR010129">
    <property type="entry name" value="T1SS_HlyD"/>
</dbReference>
<dbReference type="Pfam" id="PF25994">
    <property type="entry name" value="HH_AprE"/>
    <property type="match status" value="1"/>
</dbReference>
<accession>A0A1G5ZBM9</accession>
<dbReference type="GO" id="GO:0009306">
    <property type="term" value="P:protein secretion"/>
    <property type="evidence" value="ECO:0007669"/>
    <property type="project" value="InterPro"/>
</dbReference>
<dbReference type="InterPro" id="IPR050739">
    <property type="entry name" value="MFP"/>
</dbReference>
<evidence type="ECO:0000256" key="8">
    <source>
        <dbReference type="ARBA" id="ARBA00023136"/>
    </source>
</evidence>
<dbReference type="PANTHER" id="PTHR30386">
    <property type="entry name" value="MEMBRANE FUSION SUBUNIT OF EMRAB-TOLC MULTIDRUG EFFLUX PUMP"/>
    <property type="match status" value="1"/>
</dbReference>
<dbReference type="RefSeq" id="WP_091582857.1">
    <property type="nucleotide sequence ID" value="NZ_FMXM01000016.1"/>
</dbReference>
<evidence type="ECO:0000256" key="3">
    <source>
        <dbReference type="ARBA" id="ARBA00022448"/>
    </source>
</evidence>
<evidence type="ECO:0000256" key="6">
    <source>
        <dbReference type="ARBA" id="ARBA00022692"/>
    </source>
</evidence>
<keyword evidence="4 9" id="KW-1003">Cell membrane</keyword>
<keyword evidence="6 9" id="KW-0812">Transmembrane</keyword>
<keyword evidence="8 9" id="KW-0472">Membrane</keyword>
<dbReference type="Gene3D" id="2.40.50.100">
    <property type="match status" value="1"/>
</dbReference>
<feature type="transmembrane region" description="Helical" evidence="9">
    <location>
        <begin position="12"/>
        <end position="32"/>
    </location>
</feature>
<feature type="coiled-coil region" evidence="10">
    <location>
        <begin position="152"/>
        <end position="179"/>
    </location>
</feature>
<evidence type="ECO:0000313" key="13">
    <source>
        <dbReference type="EMBL" id="SDA92261.1"/>
    </source>
</evidence>
<evidence type="ECO:0000256" key="1">
    <source>
        <dbReference type="ARBA" id="ARBA00004377"/>
    </source>
</evidence>
<name>A0A1G5ZBM9_9HYPH</name>
<dbReference type="STRING" id="1165689.SAMN02927914_04697"/>
<keyword evidence="3 9" id="KW-0813">Transport</keyword>
<organism evidence="13 14">
    <name type="scientific">Mesorhizobium qingshengii</name>
    <dbReference type="NCBI Taxonomy" id="1165689"/>
    <lineage>
        <taxon>Bacteria</taxon>
        <taxon>Pseudomonadati</taxon>
        <taxon>Pseudomonadota</taxon>
        <taxon>Alphaproteobacteria</taxon>
        <taxon>Hyphomicrobiales</taxon>
        <taxon>Phyllobacteriaceae</taxon>
        <taxon>Mesorhizobium</taxon>
    </lineage>
</organism>
<dbReference type="AlphaFoldDB" id="A0A1G5ZBM9"/>
<dbReference type="Gene3D" id="2.40.30.170">
    <property type="match status" value="1"/>
</dbReference>